<evidence type="ECO:0000313" key="2">
    <source>
        <dbReference type="EMBL" id="GHA86714.1"/>
    </source>
</evidence>
<reference evidence="2" key="1">
    <citation type="journal article" date="2014" name="Int. J. Syst. Evol. Microbiol.">
        <title>Complete genome sequence of Corynebacterium casei LMG S-19264T (=DSM 44701T), isolated from a smear-ripened cheese.</title>
        <authorList>
            <consortium name="US DOE Joint Genome Institute (JGI-PGF)"/>
            <person name="Walter F."/>
            <person name="Albersmeier A."/>
            <person name="Kalinowski J."/>
            <person name="Ruckert C."/>
        </authorList>
    </citation>
    <scope>NUCLEOTIDE SEQUENCE</scope>
    <source>
        <strain evidence="2">KCTC 32513</strain>
    </source>
</reference>
<protein>
    <recommendedName>
        <fullName evidence="4">LPS-assembly lipoprotein</fullName>
    </recommendedName>
</protein>
<comment type="caution">
    <text evidence="2">The sequence shown here is derived from an EMBL/GenBank/DDBJ whole genome shotgun (WGS) entry which is preliminary data.</text>
</comment>
<name>A0A8J3CQG0_9PROT</name>
<organism evidence="2 3">
    <name type="scientific">Algimonas arctica</name>
    <dbReference type="NCBI Taxonomy" id="1479486"/>
    <lineage>
        <taxon>Bacteria</taxon>
        <taxon>Pseudomonadati</taxon>
        <taxon>Pseudomonadota</taxon>
        <taxon>Alphaproteobacteria</taxon>
        <taxon>Maricaulales</taxon>
        <taxon>Robiginitomaculaceae</taxon>
        <taxon>Algimonas</taxon>
    </lineage>
</organism>
<evidence type="ECO:0000256" key="1">
    <source>
        <dbReference type="SAM" id="SignalP"/>
    </source>
</evidence>
<dbReference type="InterPro" id="IPR007485">
    <property type="entry name" value="LPS_assembly_LptE"/>
</dbReference>
<sequence length="169" mass="18389">MKQLFTATAFALSIPLVGCAGFQPMHGTQSAQTAFSDMSVTVSDGKDEGDREAGYLIRQRLADRISAPEKPTYQLLIEPTAQRIGLGLTSGDFASRYDRLVSAKWTLRKSEDGAIVARGQTQSTATYSADRDPYRLQSTSNEATDRAARELADKLLTEVALELAELPTL</sequence>
<dbReference type="AlphaFoldDB" id="A0A8J3CQG0"/>
<dbReference type="Proteomes" id="UP000634004">
    <property type="component" value="Unassembled WGS sequence"/>
</dbReference>
<evidence type="ECO:0008006" key="4">
    <source>
        <dbReference type="Google" id="ProtNLM"/>
    </source>
</evidence>
<keyword evidence="3" id="KW-1185">Reference proteome</keyword>
<dbReference type="GO" id="GO:0043165">
    <property type="term" value="P:Gram-negative-bacterium-type cell outer membrane assembly"/>
    <property type="evidence" value="ECO:0007669"/>
    <property type="project" value="InterPro"/>
</dbReference>
<gene>
    <name evidence="2" type="ORF">GCM10009069_07420</name>
</gene>
<dbReference type="EMBL" id="BMZH01000002">
    <property type="protein sequence ID" value="GHA86714.1"/>
    <property type="molecule type" value="Genomic_DNA"/>
</dbReference>
<feature type="chain" id="PRO_5035210294" description="LPS-assembly lipoprotein" evidence="1">
    <location>
        <begin position="21"/>
        <end position="169"/>
    </location>
</feature>
<evidence type="ECO:0000313" key="3">
    <source>
        <dbReference type="Proteomes" id="UP000634004"/>
    </source>
</evidence>
<dbReference type="Gene3D" id="3.30.160.150">
    <property type="entry name" value="Lipoprotein like domain"/>
    <property type="match status" value="1"/>
</dbReference>
<dbReference type="RefSeq" id="WP_189495537.1">
    <property type="nucleotide sequence ID" value="NZ_BMZH01000002.1"/>
</dbReference>
<accession>A0A8J3CQG0</accession>
<keyword evidence="1" id="KW-0732">Signal</keyword>
<proteinExistence type="predicted"/>
<dbReference type="GO" id="GO:0019867">
    <property type="term" value="C:outer membrane"/>
    <property type="evidence" value="ECO:0007669"/>
    <property type="project" value="InterPro"/>
</dbReference>
<reference evidence="2" key="2">
    <citation type="submission" date="2020-09" db="EMBL/GenBank/DDBJ databases">
        <authorList>
            <person name="Sun Q."/>
            <person name="Kim S."/>
        </authorList>
    </citation>
    <scope>NUCLEOTIDE SEQUENCE</scope>
    <source>
        <strain evidence="2">KCTC 32513</strain>
    </source>
</reference>
<dbReference type="Pfam" id="PF04390">
    <property type="entry name" value="LptE"/>
    <property type="match status" value="1"/>
</dbReference>
<feature type="signal peptide" evidence="1">
    <location>
        <begin position="1"/>
        <end position="20"/>
    </location>
</feature>